<dbReference type="InterPro" id="IPR050871">
    <property type="entry name" value="26S_Proteasome/COP9_Components"/>
</dbReference>
<keyword evidence="4" id="KW-1185">Reference proteome</keyword>
<proteinExistence type="predicted"/>
<dbReference type="Proteomes" id="UP000009168">
    <property type="component" value="Unassembled WGS sequence"/>
</dbReference>
<feature type="domain" description="PCI" evidence="2">
    <location>
        <begin position="254"/>
        <end position="420"/>
    </location>
</feature>
<dbReference type="InterPro" id="IPR036390">
    <property type="entry name" value="WH_DNA-bd_sf"/>
</dbReference>
<dbReference type="KEGG" id="tet:TTHERM_00158020"/>
<dbReference type="eggNOG" id="KOG1464">
    <property type="taxonomic scope" value="Eukaryota"/>
</dbReference>
<dbReference type="PROSITE" id="PS50250">
    <property type="entry name" value="PCI"/>
    <property type="match status" value="1"/>
</dbReference>
<dbReference type="SUPFAM" id="SSF46785">
    <property type="entry name" value="Winged helix' DNA-binding domain"/>
    <property type="match status" value="1"/>
</dbReference>
<dbReference type="OrthoDB" id="194139at2759"/>
<dbReference type="InterPro" id="IPR000717">
    <property type="entry name" value="PCI_dom"/>
</dbReference>
<feature type="region of interest" description="Disordered" evidence="1">
    <location>
        <begin position="1"/>
        <end position="29"/>
    </location>
</feature>
<organism evidence="3 4">
    <name type="scientific">Tetrahymena thermophila (strain SB210)</name>
    <dbReference type="NCBI Taxonomy" id="312017"/>
    <lineage>
        <taxon>Eukaryota</taxon>
        <taxon>Sar</taxon>
        <taxon>Alveolata</taxon>
        <taxon>Ciliophora</taxon>
        <taxon>Intramacronucleata</taxon>
        <taxon>Oligohymenophorea</taxon>
        <taxon>Hymenostomatida</taxon>
        <taxon>Tetrahymenina</taxon>
        <taxon>Tetrahymenidae</taxon>
        <taxon>Tetrahymena</taxon>
    </lineage>
</organism>
<evidence type="ECO:0000313" key="3">
    <source>
        <dbReference type="EMBL" id="EAR89485.2"/>
    </source>
</evidence>
<gene>
    <name evidence="3" type="ORF">TTHERM_00158020</name>
</gene>
<dbReference type="AlphaFoldDB" id="Q22WD2"/>
<dbReference type="PANTHER" id="PTHR10678">
    <property type="entry name" value="26S PROTEASOME NON-ATPASE REGULATORY SUBUNIT 11/COP9 SIGNALOSOME COMPLEX SUBUNIT 2"/>
    <property type="match status" value="1"/>
</dbReference>
<sequence length="441" mass="51630">MSDYEYEDDAYDGGDYDDGGYDDHQEDDPEVELENQYYTAEGEITDDPTSAITIFQKIIETEQQKDVSKRKWTFKSLQYIIVISVKQNQTQDLIKNINLILQNMESVSRNDATDGITQIIESFMLLQDLSIRQKAFEIILHYLKEKQMIQLWFNASLKLAKIYFESGDFQNLNDVTSQIKASCTLPDGSDDPKKSEYLLEVYSIEIRVLINQKRKKELKEVYSKTKRLSSTINDPKIMAVIKETSGKMLMFEKNYKLAEQELLESFKYYQDIGNTNAKLLLKYVVLASILSGSTINPFDNKEAKVYKEDREIIAMQNLRYAYETKNINLFNMTIVDRTSKILEDEFMKDFIDELKRVISLEKITRMIIPYERIKISYISKQLQVTEAVVEIYLMQLILEKKINGYIDSEEGYFENSNYLKDPLEKSKEESIEKWILSIKNN</sequence>
<evidence type="ECO:0000256" key="1">
    <source>
        <dbReference type="SAM" id="MobiDB-lite"/>
    </source>
</evidence>
<dbReference type="InParanoid" id="Q22WD2"/>
<dbReference type="Pfam" id="PF01399">
    <property type="entry name" value="PCI"/>
    <property type="match status" value="1"/>
</dbReference>
<dbReference type="STRING" id="312017.Q22WD2"/>
<protein>
    <submittedName>
        <fullName evidence="3">PCI-domain protein</fullName>
    </submittedName>
</protein>
<name>Q22WD2_TETTS</name>
<accession>Q22WD2</accession>
<dbReference type="Gene3D" id="1.25.40.570">
    <property type="match status" value="1"/>
</dbReference>
<dbReference type="GeneID" id="7835231"/>
<evidence type="ECO:0000259" key="2">
    <source>
        <dbReference type="PROSITE" id="PS50250"/>
    </source>
</evidence>
<dbReference type="SMART" id="SM00088">
    <property type="entry name" value="PINT"/>
    <property type="match status" value="1"/>
</dbReference>
<dbReference type="OMA" id="WMLAYNE"/>
<evidence type="ECO:0000313" key="4">
    <source>
        <dbReference type="Proteomes" id="UP000009168"/>
    </source>
</evidence>
<reference evidence="4" key="1">
    <citation type="journal article" date="2006" name="PLoS Biol.">
        <title>Macronuclear genome sequence of the ciliate Tetrahymena thermophila, a model eukaryote.</title>
        <authorList>
            <person name="Eisen J.A."/>
            <person name="Coyne R.S."/>
            <person name="Wu M."/>
            <person name="Wu D."/>
            <person name="Thiagarajan M."/>
            <person name="Wortman J.R."/>
            <person name="Badger J.H."/>
            <person name="Ren Q."/>
            <person name="Amedeo P."/>
            <person name="Jones K.M."/>
            <person name="Tallon L.J."/>
            <person name="Delcher A.L."/>
            <person name="Salzberg S.L."/>
            <person name="Silva J.C."/>
            <person name="Haas B.J."/>
            <person name="Majoros W.H."/>
            <person name="Farzad M."/>
            <person name="Carlton J.M."/>
            <person name="Smith R.K. Jr."/>
            <person name="Garg J."/>
            <person name="Pearlman R.E."/>
            <person name="Karrer K.M."/>
            <person name="Sun L."/>
            <person name="Manning G."/>
            <person name="Elde N.C."/>
            <person name="Turkewitz A.P."/>
            <person name="Asai D.J."/>
            <person name="Wilkes D.E."/>
            <person name="Wang Y."/>
            <person name="Cai H."/>
            <person name="Collins K."/>
            <person name="Stewart B.A."/>
            <person name="Lee S.R."/>
            <person name="Wilamowska K."/>
            <person name="Weinberg Z."/>
            <person name="Ruzzo W.L."/>
            <person name="Wloga D."/>
            <person name="Gaertig J."/>
            <person name="Frankel J."/>
            <person name="Tsao C.-C."/>
            <person name="Gorovsky M.A."/>
            <person name="Keeling P.J."/>
            <person name="Waller R.F."/>
            <person name="Patron N.J."/>
            <person name="Cherry J.M."/>
            <person name="Stover N.A."/>
            <person name="Krieger C.J."/>
            <person name="del Toro C."/>
            <person name="Ryder H.F."/>
            <person name="Williamson S.C."/>
            <person name="Barbeau R.A."/>
            <person name="Hamilton E.P."/>
            <person name="Orias E."/>
        </authorList>
    </citation>
    <scope>NUCLEOTIDE SEQUENCE [LARGE SCALE GENOMIC DNA]</scope>
    <source>
        <strain evidence="4">SB210</strain>
    </source>
</reference>
<dbReference type="HOGENOM" id="CLU_028981_0_1_1"/>
<dbReference type="SMART" id="SM00753">
    <property type="entry name" value="PAM"/>
    <property type="match status" value="1"/>
</dbReference>
<dbReference type="RefSeq" id="XP_001009730.2">
    <property type="nucleotide sequence ID" value="XM_001009730.3"/>
</dbReference>
<dbReference type="EMBL" id="GG662820">
    <property type="protein sequence ID" value="EAR89485.2"/>
    <property type="molecule type" value="Genomic_DNA"/>
</dbReference>